<dbReference type="EMBL" id="BTSY01000005">
    <property type="protein sequence ID" value="GMT26504.1"/>
    <property type="molecule type" value="Genomic_DNA"/>
</dbReference>
<keyword evidence="2" id="KW-1185">Reference proteome</keyword>
<feature type="non-terminal residue" evidence="1">
    <location>
        <position position="64"/>
    </location>
</feature>
<feature type="non-terminal residue" evidence="1">
    <location>
        <position position="1"/>
    </location>
</feature>
<organism evidence="1 2">
    <name type="scientific">Pristionchus fissidentatus</name>
    <dbReference type="NCBI Taxonomy" id="1538716"/>
    <lineage>
        <taxon>Eukaryota</taxon>
        <taxon>Metazoa</taxon>
        <taxon>Ecdysozoa</taxon>
        <taxon>Nematoda</taxon>
        <taxon>Chromadorea</taxon>
        <taxon>Rhabditida</taxon>
        <taxon>Rhabditina</taxon>
        <taxon>Diplogasteromorpha</taxon>
        <taxon>Diplogasteroidea</taxon>
        <taxon>Neodiplogasteridae</taxon>
        <taxon>Pristionchus</taxon>
    </lineage>
</organism>
<dbReference type="AlphaFoldDB" id="A0AAV5W6Z1"/>
<proteinExistence type="predicted"/>
<protein>
    <submittedName>
        <fullName evidence="1">Uncharacterized protein</fullName>
    </submittedName>
</protein>
<comment type="caution">
    <text evidence="1">The sequence shown here is derived from an EMBL/GenBank/DDBJ whole genome shotgun (WGS) entry which is preliminary data.</text>
</comment>
<dbReference type="Proteomes" id="UP001432322">
    <property type="component" value="Unassembled WGS sequence"/>
</dbReference>
<reference evidence="1" key="1">
    <citation type="submission" date="2023-10" db="EMBL/GenBank/DDBJ databases">
        <title>Genome assembly of Pristionchus species.</title>
        <authorList>
            <person name="Yoshida K."/>
            <person name="Sommer R.J."/>
        </authorList>
    </citation>
    <scope>NUCLEOTIDE SEQUENCE</scope>
    <source>
        <strain evidence="1">RS5133</strain>
    </source>
</reference>
<name>A0AAV5W6Z1_9BILA</name>
<gene>
    <name evidence="1" type="ORF">PFISCL1PPCAC_17801</name>
</gene>
<sequence length="64" mass="7460">VLLEKTTILERKYSENIKKFAQSTEEIDGHLARINFLEGANEKHRKLVSETKVEINQVNEANYE</sequence>
<evidence type="ECO:0000313" key="2">
    <source>
        <dbReference type="Proteomes" id="UP001432322"/>
    </source>
</evidence>
<evidence type="ECO:0000313" key="1">
    <source>
        <dbReference type="EMBL" id="GMT26504.1"/>
    </source>
</evidence>
<accession>A0AAV5W6Z1</accession>